<dbReference type="EMBL" id="CP097331">
    <property type="protein sequence ID" value="URF06497.1"/>
    <property type="molecule type" value="Genomic_DNA"/>
</dbReference>
<protein>
    <submittedName>
        <fullName evidence="3">Acyl-CoA thioesterase</fullName>
    </submittedName>
</protein>
<sequence>MTRLESAESASFSTRLRLRNGDTDQFRHVNNAAIATCFEEARMAIFQQADLAPCMAGKTVVVAHLAIDFLSEVFYPGEIEVRTTPVAARNTSFELMQGLYMGDTLCARAKAICVLMDAAQARPTPLPDAFRDRLTLTPCA</sequence>
<dbReference type="SUPFAM" id="SSF54637">
    <property type="entry name" value="Thioesterase/thiol ester dehydrase-isomerase"/>
    <property type="match status" value="1"/>
</dbReference>
<dbReference type="Proteomes" id="UP001056132">
    <property type="component" value="Chromosome 2"/>
</dbReference>
<dbReference type="InterPro" id="IPR050563">
    <property type="entry name" value="4-hydroxybenzoyl-CoA_TE"/>
</dbReference>
<gene>
    <name evidence="3" type="ORF">M5D45_25705</name>
</gene>
<comment type="similarity">
    <text evidence="1">Belongs to the 4-hydroxybenzoyl-CoA thioesterase family.</text>
</comment>
<dbReference type="InterPro" id="IPR029069">
    <property type="entry name" value="HotDog_dom_sf"/>
</dbReference>
<evidence type="ECO:0000256" key="1">
    <source>
        <dbReference type="ARBA" id="ARBA00005953"/>
    </source>
</evidence>
<dbReference type="AlphaFoldDB" id="A0AAE9I2Z4"/>
<keyword evidence="2" id="KW-0378">Hydrolase</keyword>
<proteinExistence type="inferred from homology"/>
<name>A0AAE9I2Z4_9BURK</name>
<organism evidence="3 4">
    <name type="scientific">Cupriavidus campinensis</name>
    <dbReference type="NCBI Taxonomy" id="151783"/>
    <lineage>
        <taxon>Bacteria</taxon>
        <taxon>Pseudomonadati</taxon>
        <taxon>Pseudomonadota</taxon>
        <taxon>Betaproteobacteria</taxon>
        <taxon>Burkholderiales</taxon>
        <taxon>Burkholderiaceae</taxon>
        <taxon>Cupriavidus</taxon>
    </lineage>
</organism>
<dbReference type="CDD" id="cd00586">
    <property type="entry name" value="4HBT"/>
    <property type="match status" value="1"/>
</dbReference>
<dbReference type="PANTHER" id="PTHR31793">
    <property type="entry name" value="4-HYDROXYBENZOYL-COA THIOESTERASE FAMILY MEMBER"/>
    <property type="match status" value="1"/>
</dbReference>
<evidence type="ECO:0000313" key="3">
    <source>
        <dbReference type="EMBL" id="URF06497.1"/>
    </source>
</evidence>
<evidence type="ECO:0000313" key="4">
    <source>
        <dbReference type="Proteomes" id="UP001056132"/>
    </source>
</evidence>
<dbReference type="KEGG" id="ccam:M5D45_25705"/>
<dbReference type="Pfam" id="PF13279">
    <property type="entry name" value="4HBT_2"/>
    <property type="match status" value="1"/>
</dbReference>
<dbReference type="RefSeq" id="WP_250025471.1">
    <property type="nucleotide sequence ID" value="NZ_CP097331.1"/>
</dbReference>
<reference evidence="3" key="2">
    <citation type="submission" date="2022-05" db="EMBL/GenBank/DDBJ databases">
        <authorList>
            <person name="Kunte H.-J."/>
        </authorList>
    </citation>
    <scope>NUCLEOTIDE SEQUENCE</scope>
    <source>
        <strain evidence="3">G5</strain>
    </source>
</reference>
<accession>A0AAE9I2Z4</accession>
<dbReference type="Gene3D" id="3.10.129.10">
    <property type="entry name" value="Hotdog Thioesterase"/>
    <property type="match status" value="1"/>
</dbReference>
<dbReference type="PANTHER" id="PTHR31793:SF27">
    <property type="entry name" value="NOVEL THIOESTERASE SUPERFAMILY DOMAIN AND SAPOSIN A-TYPE DOMAIN CONTAINING PROTEIN (0610012H03RIK)"/>
    <property type="match status" value="1"/>
</dbReference>
<reference evidence="3" key="1">
    <citation type="journal article" date="2022" name="Microbiol. Resour. Announc.">
        <title>Genome Sequence of Cupriavidus campinensis Strain G5, a Member of a Bacterial Consortium Capable of Polyethylene Degradation.</title>
        <authorList>
            <person name="Schneider B."/>
            <person name="Pfeiffer F."/>
            <person name="Dyall-Smith M."/>
            <person name="Kunte H.J."/>
        </authorList>
    </citation>
    <scope>NUCLEOTIDE SEQUENCE</scope>
    <source>
        <strain evidence="3">G5</strain>
    </source>
</reference>
<dbReference type="GO" id="GO:0047617">
    <property type="term" value="F:fatty acyl-CoA hydrolase activity"/>
    <property type="evidence" value="ECO:0007669"/>
    <property type="project" value="TreeGrafter"/>
</dbReference>
<evidence type="ECO:0000256" key="2">
    <source>
        <dbReference type="ARBA" id="ARBA00022801"/>
    </source>
</evidence>